<dbReference type="Proteomes" id="UP000015101">
    <property type="component" value="Unassembled WGS sequence"/>
</dbReference>
<dbReference type="InParanoid" id="T1FKM7"/>
<keyword evidence="4" id="KW-1185">Reference proteome</keyword>
<feature type="signal peptide" evidence="1">
    <location>
        <begin position="1"/>
        <end position="21"/>
    </location>
</feature>
<dbReference type="OrthoDB" id="6141152at2759"/>
<dbReference type="GeneID" id="20209376"/>
<dbReference type="CTD" id="20209376"/>
<accession>T1FKM7</accession>
<dbReference type="InterPro" id="IPR008979">
    <property type="entry name" value="Galactose-bd-like_sf"/>
</dbReference>
<dbReference type="EMBL" id="KB096201">
    <property type="protein sequence ID" value="ESO07452.1"/>
    <property type="molecule type" value="Genomic_DNA"/>
</dbReference>
<protein>
    <recommendedName>
        <fullName evidence="5">Phospholipase B-like</fullName>
    </recommendedName>
</protein>
<feature type="chain" id="PRO_5010980839" description="Phospholipase B-like" evidence="1">
    <location>
        <begin position="22"/>
        <end position="100"/>
    </location>
</feature>
<keyword evidence="1" id="KW-0732">Signal</keyword>
<evidence type="ECO:0000313" key="4">
    <source>
        <dbReference type="Proteomes" id="UP000015101"/>
    </source>
</evidence>
<organism evidence="3 4">
    <name type="scientific">Helobdella robusta</name>
    <name type="common">Californian leech</name>
    <dbReference type="NCBI Taxonomy" id="6412"/>
    <lineage>
        <taxon>Eukaryota</taxon>
        <taxon>Metazoa</taxon>
        <taxon>Spiralia</taxon>
        <taxon>Lophotrochozoa</taxon>
        <taxon>Annelida</taxon>
        <taxon>Clitellata</taxon>
        <taxon>Hirudinea</taxon>
        <taxon>Rhynchobdellida</taxon>
        <taxon>Glossiphoniidae</taxon>
        <taxon>Helobdella</taxon>
    </lineage>
</organism>
<dbReference type="RefSeq" id="XP_009014448.1">
    <property type="nucleotide sequence ID" value="XM_009016200.1"/>
</dbReference>
<evidence type="ECO:0000256" key="1">
    <source>
        <dbReference type="SAM" id="SignalP"/>
    </source>
</evidence>
<dbReference type="AlphaFoldDB" id="T1FKM7"/>
<evidence type="ECO:0008006" key="5">
    <source>
        <dbReference type="Google" id="ProtNLM"/>
    </source>
</evidence>
<evidence type="ECO:0000313" key="3">
    <source>
        <dbReference type="EnsemblMetazoa" id="HelroP184130"/>
    </source>
</evidence>
<dbReference type="KEGG" id="hro:HELRODRAFT_184130"/>
<dbReference type="Gene3D" id="2.60.120.260">
    <property type="entry name" value="Galactose-binding domain-like"/>
    <property type="match status" value="1"/>
</dbReference>
<reference evidence="3" key="3">
    <citation type="submission" date="2015-06" db="UniProtKB">
        <authorList>
            <consortium name="EnsemblMetazoa"/>
        </authorList>
    </citation>
    <scope>IDENTIFICATION</scope>
</reference>
<dbReference type="HOGENOM" id="CLU_2309007_0_0_1"/>
<reference evidence="2 4" key="2">
    <citation type="journal article" date="2013" name="Nature">
        <title>Insights into bilaterian evolution from three spiralian genomes.</title>
        <authorList>
            <person name="Simakov O."/>
            <person name="Marletaz F."/>
            <person name="Cho S.J."/>
            <person name="Edsinger-Gonzales E."/>
            <person name="Havlak P."/>
            <person name="Hellsten U."/>
            <person name="Kuo D.H."/>
            <person name="Larsson T."/>
            <person name="Lv J."/>
            <person name="Arendt D."/>
            <person name="Savage R."/>
            <person name="Osoegawa K."/>
            <person name="de Jong P."/>
            <person name="Grimwood J."/>
            <person name="Chapman J.A."/>
            <person name="Shapiro H."/>
            <person name="Aerts A."/>
            <person name="Otillar R.P."/>
            <person name="Terry A.Y."/>
            <person name="Boore J.L."/>
            <person name="Grigoriev I.V."/>
            <person name="Lindberg D.R."/>
            <person name="Seaver E.C."/>
            <person name="Weisblat D.A."/>
            <person name="Putnam N.H."/>
            <person name="Rokhsar D.S."/>
        </authorList>
    </citation>
    <scope>NUCLEOTIDE SEQUENCE</scope>
</reference>
<dbReference type="EMBL" id="AMQM01009269">
    <property type="status" value="NOT_ANNOTATED_CDS"/>
    <property type="molecule type" value="Genomic_DNA"/>
</dbReference>
<proteinExistence type="predicted"/>
<evidence type="ECO:0000313" key="2">
    <source>
        <dbReference type="EMBL" id="ESO07452.1"/>
    </source>
</evidence>
<dbReference type="SUPFAM" id="SSF49785">
    <property type="entry name" value="Galactose-binding domain-like"/>
    <property type="match status" value="1"/>
</dbReference>
<reference evidence="4" key="1">
    <citation type="submission" date="2012-12" db="EMBL/GenBank/DDBJ databases">
        <authorList>
            <person name="Hellsten U."/>
            <person name="Grimwood J."/>
            <person name="Chapman J.A."/>
            <person name="Shapiro H."/>
            <person name="Aerts A."/>
            <person name="Otillar R.P."/>
            <person name="Terry A.Y."/>
            <person name="Boore J.L."/>
            <person name="Simakov O."/>
            <person name="Marletaz F."/>
            <person name="Cho S.-J."/>
            <person name="Edsinger-Gonzales E."/>
            <person name="Havlak P."/>
            <person name="Kuo D.-H."/>
            <person name="Larsson T."/>
            <person name="Lv J."/>
            <person name="Arendt D."/>
            <person name="Savage R."/>
            <person name="Osoegawa K."/>
            <person name="de Jong P."/>
            <person name="Lindberg D.R."/>
            <person name="Seaver E.C."/>
            <person name="Weisblat D.A."/>
            <person name="Putnam N.H."/>
            <person name="Grigoriev I.V."/>
            <person name="Rokhsar D.S."/>
        </authorList>
    </citation>
    <scope>NUCLEOTIDE SEQUENCE</scope>
</reference>
<name>T1FKM7_HELRO</name>
<sequence>MLRLILSLLIFYTSSMKSTKADYVNVALEKRAYLSSTYQKYFASYGVDGILKNNFAHADGGYEYSNWFVVDLVHAFQVKYAVLYNSDYCLNCGKVGLQKF</sequence>
<gene>
    <name evidence="3" type="primary">20209376</name>
    <name evidence="2" type="ORF">HELRODRAFT_184130</name>
</gene>
<dbReference type="EnsemblMetazoa" id="HelroT184130">
    <property type="protein sequence ID" value="HelroP184130"/>
    <property type="gene ID" value="HelroG184130"/>
</dbReference>